<dbReference type="Proteomes" id="UP000316282">
    <property type="component" value="Unassembled WGS sequence"/>
</dbReference>
<dbReference type="PANTHER" id="PTHR46278">
    <property type="entry name" value="DEHYDROGENASE, PUTATIVE-RELATED"/>
    <property type="match status" value="1"/>
</dbReference>
<dbReference type="SUPFAM" id="SSF51735">
    <property type="entry name" value="NAD(P)-binding Rossmann-fold domains"/>
    <property type="match status" value="1"/>
</dbReference>
<dbReference type="AlphaFoldDB" id="A0A502LE43"/>
<dbReference type="PANTHER" id="PTHR46278:SF2">
    <property type="entry name" value="ASPARTATE-SEMIALDEHYDE DEHYDROGENASE"/>
    <property type="match status" value="1"/>
</dbReference>
<evidence type="ECO:0000313" key="2">
    <source>
        <dbReference type="EMBL" id="TPH21204.1"/>
    </source>
</evidence>
<dbReference type="PIRSF" id="PIRSF000148">
    <property type="entry name" value="ASA_dh"/>
    <property type="match status" value="1"/>
</dbReference>
<dbReference type="NCBIfam" id="NF005368">
    <property type="entry name" value="PRK06901.1"/>
    <property type="match status" value="1"/>
</dbReference>
<dbReference type="EMBL" id="SDPD01000008">
    <property type="protein sequence ID" value="TPH21204.1"/>
    <property type="molecule type" value="Genomic_DNA"/>
</dbReference>
<reference evidence="2 3" key="1">
    <citation type="submission" date="2019-01" db="EMBL/GenBank/DDBJ databases">
        <title>Comparative genomic analysis identifies haemin-independent Haemophilus haemolyticus: a formal re-classification of Haemophilus intermedius.</title>
        <authorList>
            <person name="Harris T.M."/>
            <person name="Price E.P."/>
            <person name="Sarovich D.S."/>
            <person name="Norskov-Lauritsen N."/>
            <person name="Beissbarth J."/>
            <person name="Chang A.B."/>
            <person name="Smith-Vaughan H.C."/>
        </authorList>
    </citation>
    <scope>NUCLEOTIDE SEQUENCE [LARGE SCALE GENOMIC DNA]</scope>
    <source>
        <strain evidence="2 3">60982 B Hi-1</strain>
    </source>
</reference>
<comment type="similarity">
    <text evidence="1">Belongs to the aspartate-semialdehyde dehydrogenase family.</text>
</comment>
<comment type="caution">
    <text evidence="2">The sequence shown here is derived from an EMBL/GenBank/DDBJ whole genome shotgun (WGS) entry which is preliminary data.</text>
</comment>
<evidence type="ECO:0000256" key="1">
    <source>
        <dbReference type="ARBA" id="ARBA00010584"/>
    </source>
</evidence>
<dbReference type="Gene3D" id="3.40.50.720">
    <property type="entry name" value="NAD(P)-binding Rossmann-like Domain"/>
    <property type="match status" value="1"/>
</dbReference>
<proteinExistence type="inferred from homology"/>
<dbReference type="InterPro" id="IPR036291">
    <property type="entry name" value="NAD(P)-bd_dom_sf"/>
</dbReference>
<organism evidence="2 3">
    <name type="scientific">Haemophilus haemolyticus</name>
    <dbReference type="NCBI Taxonomy" id="726"/>
    <lineage>
        <taxon>Bacteria</taxon>
        <taxon>Pseudomonadati</taxon>
        <taxon>Pseudomonadota</taxon>
        <taxon>Gammaproteobacteria</taxon>
        <taxon>Pasteurellales</taxon>
        <taxon>Pasteurellaceae</taxon>
        <taxon>Haemophilus</taxon>
    </lineage>
</organism>
<name>A0A502LE43_HAEHA</name>
<sequence length="317" mass="35512">MDATLNIAIAAEFELSEKIVERLEQSTLEISKVSIVEMIPFEEEQNIRFRNKGVKQLSPNEVEWADFNYVFFAGKLEQVSHIAQAAEQGCIVIDMLGVCSALSDVPVVVPTVNESQLFELRQRNIVSLPDPQVSQLALTLAPILQETNLNQVFVTSLLPASYTDAETVTKLAGQTARLLNGIPLDEEETRLAFDVYPHQVPSLSNQLQRIFPQLDRTTFHAIQVPVFYGLAQKVTALLDYDFDYQPQNSELISLEETLITPVLNGEQENGEESVKLHLSQISAVENGVEFWSVADEQRFNLALLSVKLLEGIYQQGY</sequence>
<dbReference type="RefSeq" id="WP_140527674.1">
    <property type="nucleotide sequence ID" value="NZ_SDPD01000008.1"/>
</dbReference>
<evidence type="ECO:0000313" key="3">
    <source>
        <dbReference type="Proteomes" id="UP000316282"/>
    </source>
</evidence>
<protein>
    <submittedName>
        <fullName evidence="2">Oxidoreductase</fullName>
    </submittedName>
</protein>
<dbReference type="SUPFAM" id="SSF55347">
    <property type="entry name" value="Glyceraldehyde-3-phosphate dehydrogenase-like, C-terminal domain"/>
    <property type="match status" value="1"/>
</dbReference>
<gene>
    <name evidence="2" type="ORF">EUX52_06950</name>
</gene>
<dbReference type="Gene3D" id="3.30.360.10">
    <property type="entry name" value="Dihydrodipicolinate Reductase, domain 2"/>
    <property type="match status" value="1"/>
</dbReference>
<accession>A0A502LE43</accession>